<dbReference type="EMBL" id="JAAQHG020000014">
    <property type="protein sequence ID" value="KAL1586395.1"/>
    <property type="molecule type" value="Genomic_DNA"/>
</dbReference>
<feature type="compositionally biased region" description="Polar residues" evidence="5">
    <location>
        <begin position="646"/>
        <end position="656"/>
    </location>
</feature>
<dbReference type="AlphaFoldDB" id="A0AB34KNL2"/>
<evidence type="ECO:0000256" key="4">
    <source>
        <dbReference type="RuleBase" id="RU361214"/>
    </source>
</evidence>
<feature type="compositionally biased region" description="Polar residues" evidence="5">
    <location>
        <begin position="9"/>
        <end position="30"/>
    </location>
</feature>
<dbReference type="RefSeq" id="XP_069229500.1">
    <property type="nucleotide sequence ID" value="XM_069373899.1"/>
</dbReference>
<dbReference type="GO" id="GO:0034497">
    <property type="term" value="P:protein localization to phagophore assembly site"/>
    <property type="evidence" value="ECO:0007669"/>
    <property type="project" value="TreeGrafter"/>
</dbReference>
<dbReference type="GeneID" id="96006737"/>
<feature type="region of interest" description="Disordered" evidence="5">
    <location>
        <begin position="620"/>
        <end position="715"/>
    </location>
</feature>
<feature type="compositionally biased region" description="Low complexity" evidence="5">
    <location>
        <begin position="531"/>
        <end position="547"/>
    </location>
</feature>
<dbReference type="Pfam" id="PF10033">
    <property type="entry name" value="ATG13"/>
    <property type="match status" value="1"/>
</dbReference>
<dbReference type="PANTHER" id="PTHR13430:SF4">
    <property type="entry name" value="AUTOPHAGY-RELATED PROTEIN 13"/>
    <property type="match status" value="1"/>
</dbReference>
<evidence type="ECO:0000256" key="5">
    <source>
        <dbReference type="SAM" id="MobiDB-lite"/>
    </source>
</evidence>
<gene>
    <name evidence="7" type="ORF">WHR41_05294</name>
</gene>
<dbReference type="InterPro" id="IPR018731">
    <property type="entry name" value="Atg13_N"/>
</dbReference>
<dbReference type="GO" id="GO:0000407">
    <property type="term" value="C:phagophore assembly site"/>
    <property type="evidence" value="ECO:0007669"/>
    <property type="project" value="TreeGrafter"/>
</dbReference>
<reference evidence="7 8" key="1">
    <citation type="journal article" date="2020" name="Microbiol. Resour. Announc.">
        <title>Draft Genome Sequence of a Cladosporium Species Isolated from the Mesophotic Ascidian Didemnum maculosum.</title>
        <authorList>
            <person name="Gioti A."/>
            <person name="Siaperas R."/>
            <person name="Nikolaivits E."/>
            <person name="Le Goff G."/>
            <person name="Ouazzani J."/>
            <person name="Kotoulas G."/>
            <person name="Topakas E."/>
        </authorList>
    </citation>
    <scope>NUCLEOTIDE SEQUENCE [LARGE SCALE GENOMIC DNA]</scope>
    <source>
        <strain evidence="7 8">TM138-S3</strain>
    </source>
</reference>
<evidence type="ECO:0000256" key="3">
    <source>
        <dbReference type="ARBA" id="ARBA00023006"/>
    </source>
</evidence>
<dbReference type="GO" id="GO:0000423">
    <property type="term" value="P:mitophagy"/>
    <property type="evidence" value="ECO:0007669"/>
    <property type="project" value="TreeGrafter"/>
</dbReference>
<organism evidence="7 8">
    <name type="scientific">Cladosporium halotolerans</name>
    <dbReference type="NCBI Taxonomy" id="1052096"/>
    <lineage>
        <taxon>Eukaryota</taxon>
        <taxon>Fungi</taxon>
        <taxon>Dikarya</taxon>
        <taxon>Ascomycota</taxon>
        <taxon>Pezizomycotina</taxon>
        <taxon>Dothideomycetes</taxon>
        <taxon>Dothideomycetidae</taxon>
        <taxon>Cladosporiales</taxon>
        <taxon>Cladosporiaceae</taxon>
        <taxon>Cladosporium</taxon>
    </lineage>
</organism>
<accession>A0AB34KNL2</accession>
<feature type="compositionally biased region" description="Polar residues" evidence="5">
    <location>
        <begin position="422"/>
        <end position="431"/>
    </location>
</feature>
<feature type="compositionally biased region" description="Acidic residues" evidence="5">
    <location>
        <begin position="688"/>
        <end position="706"/>
    </location>
</feature>
<evidence type="ECO:0000313" key="7">
    <source>
        <dbReference type="EMBL" id="KAL1586395.1"/>
    </source>
</evidence>
<feature type="domain" description="Autophagy-related protein 13 N-terminal" evidence="6">
    <location>
        <begin position="74"/>
        <end position="316"/>
    </location>
</feature>
<dbReference type="Gene3D" id="3.30.900.10">
    <property type="entry name" value="HORMA domain"/>
    <property type="match status" value="1"/>
</dbReference>
<feature type="compositionally biased region" description="Polar residues" evidence="5">
    <location>
        <begin position="560"/>
        <end position="570"/>
    </location>
</feature>
<comment type="similarity">
    <text evidence="1 4">Belongs to the ATG13 family. Fungi subfamily.</text>
</comment>
<dbReference type="InterPro" id="IPR040182">
    <property type="entry name" value="ATG13"/>
</dbReference>
<feature type="region of interest" description="Disordered" evidence="5">
    <location>
        <begin position="1"/>
        <end position="41"/>
    </location>
</feature>
<feature type="compositionally biased region" description="Basic and acidic residues" evidence="5">
    <location>
        <begin position="678"/>
        <end position="687"/>
    </location>
</feature>
<feature type="compositionally biased region" description="Low complexity" evidence="5">
    <location>
        <begin position="620"/>
        <end position="639"/>
    </location>
</feature>
<feature type="region of interest" description="Disordered" evidence="5">
    <location>
        <begin position="259"/>
        <end position="288"/>
    </location>
</feature>
<evidence type="ECO:0000313" key="8">
    <source>
        <dbReference type="Proteomes" id="UP000803884"/>
    </source>
</evidence>
<dbReference type="GO" id="GO:0034727">
    <property type="term" value="P:piecemeal microautophagy of the nucleus"/>
    <property type="evidence" value="ECO:0007669"/>
    <property type="project" value="TreeGrafter"/>
</dbReference>
<keyword evidence="3 4" id="KW-0072">Autophagy</keyword>
<evidence type="ECO:0000256" key="2">
    <source>
        <dbReference type="ARBA" id="ARBA00013801"/>
    </source>
</evidence>
<dbReference type="InterPro" id="IPR036570">
    <property type="entry name" value="HORMA_dom_sf"/>
</dbReference>
<dbReference type="GO" id="GO:1990316">
    <property type="term" value="C:Atg1/ULK1 kinase complex"/>
    <property type="evidence" value="ECO:0007669"/>
    <property type="project" value="InterPro"/>
</dbReference>
<dbReference type="PANTHER" id="PTHR13430">
    <property type="match status" value="1"/>
</dbReference>
<feature type="region of interest" description="Disordered" evidence="5">
    <location>
        <begin position="395"/>
        <end position="573"/>
    </location>
</feature>
<dbReference type="Proteomes" id="UP000803884">
    <property type="component" value="Unassembled WGS sequence"/>
</dbReference>
<name>A0AB34KNL2_9PEZI</name>
<feature type="region of interest" description="Disordered" evidence="5">
    <location>
        <begin position="346"/>
        <end position="368"/>
    </location>
</feature>
<evidence type="ECO:0000259" key="6">
    <source>
        <dbReference type="Pfam" id="PF10033"/>
    </source>
</evidence>
<feature type="compositionally biased region" description="Polar residues" evidence="5">
    <location>
        <begin position="467"/>
        <end position="487"/>
    </location>
</feature>
<keyword evidence="8" id="KW-1185">Reference proteome</keyword>
<dbReference type="GO" id="GO:0005829">
    <property type="term" value="C:cytosol"/>
    <property type="evidence" value="ECO:0007669"/>
    <property type="project" value="TreeGrafter"/>
</dbReference>
<protein>
    <recommendedName>
        <fullName evidence="2 4">Autophagy-related protein 13</fullName>
    </recommendedName>
</protein>
<sequence length="715" mass="76682">MHQHIRSPPRSSSAAGNPATNPDRTNNQRDQGGLPQRTRSSVDLASYTERAAAAAAAGSSLQQDKDHTKLNQIIQNFHTKAALTICSARANLPPAYNKDGDLRQNKWFNIVLDETDVLVDDLQEWRRPDLSDEPPLPLVVEVYVDTSNLTQNQSLVIVDDNGKHWDVADSIPPESSSRSNRAGGRYFEVMLERWTIELGDLSRYKASQLNDQLPNVYKKGVLLFRSLYTFARFLPAWKLHKRLSRQPSNAQPLKLRYRIRQGRPGGATRQSREALSTPLCPSDRSSNTAAEHHSFEPLLCSAGPLAISVDYRTNTDLTVADAEALLSSRFAGLDAGLSARPLGGRSLPGGHHYPSAADDSSSSLGVAGGSSRAGARVAGGGAYGSLGTFHMTGKRESPVSALRHRAVSGASDDAPTLDRKVTPQSIPTSSAAMDYLKNPPFKAGSVASSPRTTTAASPSSAPRPSPLSGTSAHSKRLSLNTLPQQALRNPGGIPADTAIASSGSTSPKPAPVHRYSSSFAGRKRWTSTSQSSRAGESATSSGRASTSSKEKSGQLAPEQASGTPGSSGSARTDEDDIAAFISTVERAKDLKAFSARKPAPHNTVVNLSKFRNMTLASSELADEMSSSSLVQTSSLTPPSRRLSNVPGLSTSSSPNRAQPHAPHVRSRLSTQSIAEEIGSEKNRRPEREVEEEDEDVGEEESDDDEPFIFQQDNIL</sequence>
<comment type="caution">
    <text evidence="7">The sequence shown here is derived from an EMBL/GenBank/DDBJ whole genome shotgun (WGS) entry which is preliminary data.</text>
</comment>
<evidence type="ECO:0000256" key="1">
    <source>
        <dbReference type="ARBA" id="ARBA00005246"/>
    </source>
</evidence>
<feature type="compositionally biased region" description="Low complexity" evidence="5">
    <location>
        <begin position="447"/>
        <end position="462"/>
    </location>
</feature>
<proteinExistence type="inferred from homology"/>
<feature type="compositionally biased region" description="Low complexity" evidence="5">
    <location>
        <begin position="355"/>
        <end position="368"/>
    </location>
</feature>